<accession>A0A5D6VG20</accession>
<dbReference type="AlphaFoldDB" id="A0A5D6VG20"/>
<dbReference type="RefSeq" id="WP_149069238.1">
    <property type="nucleotide sequence ID" value="NZ_VTHL01000001.1"/>
</dbReference>
<comment type="caution">
    <text evidence="3">The sequence shown here is derived from an EMBL/GenBank/DDBJ whole genome shotgun (WGS) entry which is preliminary data.</text>
</comment>
<feature type="chain" id="PRO_5022669026" evidence="1">
    <location>
        <begin position="26"/>
        <end position="454"/>
    </location>
</feature>
<feature type="domain" description="Secretion system C-terminal sorting" evidence="2">
    <location>
        <begin position="379"/>
        <end position="448"/>
    </location>
</feature>
<dbReference type="NCBIfam" id="TIGR04183">
    <property type="entry name" value="Por_Secre_tail"/>
    <property type="match status" value="1"/>
</dbReference>
<dbReference type="Pfam" id="PF18962">
    <property type="entry name" value="Por_Secre_tail"/>
    <property type="match status" value="1"/>
</dbReference>
<evidence type="ECO:0000313" key="3">
    <source>
        <dbReference type="EMBL" id="TYZ14456.1"/>
    </source>
</evidence>
<keyword evidence="1" id="KW-0732">Signal</keyword>
<feature type="signal peptide" evidence="1">
    <location>
        <begin position="1"/>
        <end position="25"/>
    </location>
</feature>
<evidence type="ECO:0000256" key="1">
    <source>
        <dbReference type="SAM" id="SignalP"/>
    </source>
</evidence>
<gene>
    <name evidence="3" type="ORF">FY528_01635</name>
</gene>
<reference evidence="3 4" key="1">
    <citation type="submission" date="2019-08" db="EMBL/GenBank/DDBJ databases">
        <authorList>
            <person name="Seo M.-J."/>
        </authorList>
    </citation>
    <scope>NUCLEOTIDE SEQUENCE [LARGE SCALE GENOMIC DNA]</scope>
    <source>
        <strain evidence="3 4">KIGAM108</strain>
    </source>
</reference>
<evidence type="ECO:0000259" key="2">
    <source>
        <dbReference type="Pfam" id="PF18962"/>
    </source>
</evidence>
<protein>
    <submittedName>
        <fullName evidence="3">T9SS type A sorting domain-containing protein</fullName>
    </submittedName>
</protein>
<sequence>MNPLLAAYRCTLVVLALLLGGSVQAQRFWLTTRDFPLGPKTGLIATNDSTLFTAVAAGVLRTTNQGRSWALALRTARPVYCLHTTRAGVVLAGGLGKVYRSFDAGTSWDSVALATPYPISTLLEPAPGELLAGTGMLDFDQGYLGSGVFHSTNNGQTWEARNVGLGTGRYVNRLAADGADRWYLSITDETSARQPGLYVSTSHGQQWQFVPLRVKGFEGTLTPYQITALAVSPQDSLLVSFEGSGGNFAVSLNLSKRLSDLTDATVSWTVHRAIGSSHWWESALLTNMHFARNGDWYSSCKGSLNTGATLVSKDRGQTWTKVAAGLGLTQYNYRLPQSFVEASDGKILMVQDMDERVYWTDASVVTATARPQRGQLSFYPNPATSVIRLDNRTGQSVQQVVLFDTQGHQARTYGAAALQAAQALSLAGLSPGLYLVSVLFSNGKSSQQRILKQY</sequence>
<evidence type="ECO:0000313" key="4">
    <source>
        <dbReference type="Proteomes" id="UP000322791"/>
    </source>
</evidence>
<dbReference type="SUPFAM" id="SSF110296">
    <property type="entry name" value="Oligoxyloglucan reducing end-specific cellobiohydrolase"/>
    <property type="match status" value="1"/>
</dbReference>
<dbReference type="EMBL" id="VTHL01000001">
    <property type="protein sequence ID" value="TYZ14456.1"/>
    <property type="molecule type" value="Genomic_DNA"/>
</dbReference>
<dbReference type="InterPro" id="IPR026444">
    <property type="entry name" value="Secre_tail"/>
</dbReference>
<dbReference type="Proteomes" id="UP000322791">
    <property type="component" value="Unassembled WGS sequence"/>
</dbReference>
<name>A0A5D6VG20_9BACT</name>
<keyword evidence="4" id="KW-1185">Reference proteome</keyword>
<dbReference type="InterPro" id="IPR015943">
    <property type="entry name" value="WD40/YVTN_repeat-like_dom_sf"/>
</dbReference>
<dbReference type="Gene3D" id="2.130.10.10">
    <property type="entry name" value="YVTN repeat-like/Quinoprotein amine dehydrogenase"/>
    <property type="match status" value="1"/>
</dbReference>
<proteinExistence type="predicted"/>
<organism evidence="3 4">
    <name type="scientific">Hymenobacter lutimineralis</name>
    <dbReference type="NCBI Taxonomy" id="2606448"/>
    <lineage>
        <taxon>Bacteria</taxon>
        <taxon>Pseudomonadati</taxon>
        <taxon>Bacteroidota</taxon>
        <taxon>Cytophagia</taxon>
        <taxon>Cytophagales</taxon>
        <taxon>Hymenobacteraceae</taxon>
        <taxon>Hymenobacter</taxon>
    </lineage>
</organism>